<organism evidence="13 14">
    <name type="scientific">Dactylosporangium cerinum</name>
    <dbReference type="NCBI Taxonomy" id="1434730"/>
    <lineage>
        <taxon>Bacteria</taxon>
        <taxon>Bacillati</taxon>
        <taxon>Actinomycetota</taxon>
        <taxon>Actinomycetes</taxon>
        <taxon>Micromonosporales</taxon>
        <taxon>Micromonosporaceae</taxon>
        <taxon>Dactylosporangium</taxon>
    </lineage>
</organism>
<keyword evidence="7" id="KW-0067">ATP-binding</keyword>
<evidence type="ECO:0000256" key="8">
    <source>
        <dbReference type="ARBA" id="ARBA00023012"/>
    </source>
</evidence>
<keyword evidence="5" id="KW-0547">Nucleotide-binding</keyword>
<evidence type="ECO:0000256" key="7">
    <source>
        <dbReference type="ARBA" id="ARBA00022840"/>
    </source>
</evidence>
<keyword evidence="10" id="KW-0812">Transmembrane</keyword>
<feature type="domain" description="Signal transduction histidine kinase subgroup 3 dimerisation and phosphoacceptor" evidence="12">
    <location>
        <begin position="182"/>
        <end position="248"/>
    </location>
</feature>
<reference evidence="14" key="1">
    <citation type="journal article" date="2019" name="Int. J. Syst. Evol. Microbiol.">
        <title>The Global Catalogue of Microorganisms (GCM) 10K type strain sequencing project: providing services to taxonomists for standard genome sequencing and annotation.</title>
        <authorList>
            <consortium name="The Broad Institute Genomics Platform"/>
            <consortium name="The Broad Institute Genome Sequencing Center for Infectious Disease"/>
            <person name="Wu L."/>
            <person name="Ma J."/>
        </authorList>
    </citation>
    <scope>NUCLEOTIDE SEQUENCE [LARGE SCALE GENOMIC DNA]</scope>
    <source>
        <strain evidence="14">CGMCC 4.7152</strain>
    </source>
</reference>
<dbReference type="GO" id="GO:0016301">
    <property type="term" value="F:kinase activity"/>
    <property type="evidence" value="ECO:0007669"/>
    <property type="project" value="UniProtKB-KW"/>
</dbReference>
<evidence type="ECO:0000256" key="2">
    <source>
        <dbReference type="ARBA" id="ARBA00012438"/>
    </source>
</evidence>
<accession>A0ABV9W1Q9</accession>
<dbReference type="Pfam" id="PF07730">
    <property type="entry name" value="HisKA_3"/>
    <property type="match status" value="1"/>
</dbReference>
<keyword evidence="14" id="KW-1185">Reference proteome</keyword>
<keyword evidence="8" id="KW-0902">Two-component regulatory system</keyword>
<dbReference type="Gene3D" id="3.30.565.10">
    <property type="entry name" value="Histidine kinase-like ATPase, C-terminal domain"/>
    <property type="match status" value="1"/>
</dbReference>
<keyword evidence="4" id="KW-0808">Transferase</keyword>
<feature type="region of interest" description="Disordered" evidence="9">
    <location>
        <begin position="334"/>
        <end position="354"/>
    </location>
</feature>
<keyword evidence="3" id="KW-0597">Phosphoprotein</keyword>
<protein>
    <recommendedName>
        <fullName evidence="2">histidine kinase</fullName>
        <ecNumber evidence="2">2.7.13.3</ecNumber>
    </recommendedName>
</protein>
<dbReference type="PANTHER" id="PTHR24421">
    <property type="entry name" value="NITRATE/NITRITE SENSOR PROTEIN NARX-RELATED"/>
    <property type="match status" value="1"/>
</dbReference>
<evidence type="ECO:0000256" key="4">
    <source>
        <dbReference type="ARBA" id="ARBA00022679"/>
    </source>
</evidence>
<keyword evidence="10" id="KW-1133">Transmembrane helix</keyword>
<keyword evidence="6 13" id="KW-0418">Kinase</keyword>
<comment type="caution">
    <text evidence="13">The sequence shown here is derived from an EMBL/GenBank/DDBJ whole genome shotgun (WGS) entry which is preliminary data.</text>
</comment>
<feature type="domain" description="Histidine kinase/HSP90-like ATPase" evidence="11">
    <location>
        <begin position="297"/>
        <end position="381"/>
    </location>
</feature>
<feature type="transmembrane region" description="Helical" evidence="10">
    <location>
        <begin position="52"/>
        <end position="83"/>
    </location>
</feature>
<dbReference type="EC" id="2.7.13.3" evidence="2"/>
<dbReference type="EMBL" id="JBHSIU010000041">
    <property type="protein sequence ID" value="MFC5001959.1"/>
    <property type="molecule type" value="Genomic_DNA"/>
</dbReference>
<evidence type="ECO:0000259" key="12">
    <source>
        <dbReference type="Pfam" id="PF07730"/>
    </source>
</evidence>
<dbReference type="InterPro" id="IPR011712">
    <property type="entry name" value="Sig_transdc_His_kin_sub3_dim/P"/>
</dbReference>
<gene>
    <name evidence="13" type="ORF">ACFPIJ_29515</name>
</gene>
<evidence type="ECO:0000259" key="11">
    <source>
        <dbReference type="Pfam" id="PF02518"/>
    </source>
</evidence>
<evidence type="ECO:0000256" key="3">
    <source>
        <dbReference type="ARBA" id="ARBA00022553"/>
    </source>
</evidence>
<dbReference type="CDD" id="cd16917">
    <property type="entry name" value="HATPase_UhpB-NarQ-NarX-like"/>
    <property type="match status" value="1"/>
</dbReference>
<feature type="transmembrane region" description="Helical" evidence="10">
    <location>
        <begin position="113"/>
        <end position="130"/>
    </location>
</feature>
<comment type="catalytic activity">
    <reaction evidence="1">
        <text>ATP + protein L-histidine = ADP + protein N-phospho-L-histidine.</text>
        <dbReference type="EC" id="2.7.13.3"/>
    </reaction>
</comment>
<dbReference type="InterPro" id="IPR050482">
    <property type="entry name" value="Sensor_HK_TwoCompSys"/>
</dbReference>
<dbReference type="SUPFAM" id="SSF55874">
    <property type="entry name" value="ATPase domain of HSP90 chaperone/DNA topoisomerase II/histidine kinase"/>
    <property type="match status" value="1"/>
</dbReference>
<feature type="transmembrane region" description="Helical" evidence="10">
    <location>
        <begin position="136"/>
        <end position="154"/>
    </location>
</feature>
<dbReference type="Gene3D" id="1.20.5.1930">
    <property type="match status" value="1"/>
</dbReference>
<dbReference type="Pfam" id="PF02518">
    <property type="entry name" value="HATPase_c"/>
    <property type="match status" value="1"/>
</dbReference>
<dbReference type="Proteomes" id="UP001595912">
    <property type="component" value="Unassembled WGS sequence"/>
</dbReference>
<dbReference type="RefSeq" id="WP_380119593.1">
    <property type="nucleotide sequence ID" value="NZ_JBHSIU010000041.1"/>
</dbReference>
<feature type="transmembrane region" description="Helical" evidence="10">
    <location>
        <begin position="89"/>
        <end position="106"/>
    </location>
</feature>
<evidence type="ECO:0000256" key="6">
    <source>
        <dbReference type="ARBA" id="ARBA00022777"/>
    </source>
</evidence>
<sequence>MIRVSRPGGDAGWRSPLPGVTWAQLAVAGLALLGMAQVVAETSGSGPAGAQALMLTLVGTVPLALLSLQPVAALVTILVAYVFSFAADGQPTVAVMIAAVVAAWLAGRRCPPLHAGLAATPAAAALVLAVTQRQHLAAIVSGVILAAAAVGALWRTRRASVQRQASVRAMQGALLEHVARGERARIARELHDVVAHHVSLIAVRAEAAQFVADRPAAANAAEFATIAGNARTALAEMRRLLGVLRTDADAEPDEREPQPGLDQLANLVAGARPSQGATIRLTLRGPVRPLDSGIELIAYRIVQEALTNARRHAPGAAVDVDLTYSADTLEVQVQDTGPGPHDAESGGHGLTGMRERTTMLGGQFGAGRAPSGGYLIRARLPI</sequence>
<dbReference type="InterPro" id="IPR003594">
    <property type="entry name" value="HATPase_dom"/>
</dbReference>
<dbReference type="PANTHER" id="PTHR24421:SF10">
    <property type="entry name" value="NITRATE_NITRITE SENSOR PROTEIN NARQ"/>
    <property type="match status" value="1"/>
</dbReference>
<evidence type="ECO:0000313" key="13">
    <source>
        <dbReference type="EMBL" id="MFC5001959.1"/>
    </source>
</evidence>
<evidence type="ECO:0000256" key="10">
    <source>
        <dbReference type="SAM" id="Phobius"/>
    </source>
</evidence>
<name>A0ABV9W1Q9_9ACTN</name>
<evidence type="ECO:0000256" key="5">
    <source>
        <dbReference type="ARBA" id="ARBA00022741"/>
    </source>
</evidence>
<proteinExistence type="predicted"/>
<evidence type="ECO:0000256" key="1">
    <source>
        <dbReference type="ARBA" id="ARBA00000085"/>
    </source>
</evidence>
<evidence type="ECO:0000256" key="9">
    <source>
        <dbReference type="SAM" id="MobiDB-lite"/>
    </source>
</evidence>
<dbReference type="InterPro" id="IPR036890">
    <property type="entry name" value="HATPase_C_sf"/>
</dbReference>
<keyword evidence="10" id="KW-0472">Membrane</keyword>
<feature type="transmembrane region" description="Helical" evidence="10">
    <location>
        <begin position="20"/>
        <end position="40"/>
    </location>
</feature>
<evidence type="ECO:0000313" key="14">
    <source>
        <dbReference type="Proteomes" id="UP001595912"/>
    </source>
</evidence>